<evidence type="ECO:0000256" key="3">
    <source>
        <dbReference type="ARBA" id="ARBA00022552"/>
    </source>
</evidence>
<dbReference type="Pfam" id="PF08032">
    <property type="entry name" value="SpoU_sub_bind"/>
    <property type="match status" value="1"/>
</dbReference>
<comment type="subcellular location">
    <subcellularLocation>
        <location evidence="1">Mitochondrion</location>
    </subcellularLocation>
</comment>
<feature type="compositionally biased region" description="Polar residues" evidence="10">
    <location>
        <begin position="209"/>
        <end position="220"/>
    </location>
</feature>
<proteinExistence type="inferred from homology"/>
<dbReference type="InterPro" id="IPR047261">
    <property type="entry name" value="MRM1_MeTrfase_dom"/>
</dbReference>
<dbReference type="SUPFAM" id="SSF55315">
    <property type="entry name" value="L30e-like"/>
    <property type="match status" value="1"/>
</dbReference>
<evidence type="ECO:0000259" key="11">
    <source>
        <dbReference type="SMART" id="SM00967"/>
    </source>
</evidence>
<dbReference type="InterPro" id="IPR047182">
    <property type="entry name" value="MRM1"/>
</dbReference>
<dbReference type="GeneID" id="96082235"/>
<feature type="domain" description="RNA 2-O ribose methyltransferase substrate binding" evidence="11">
    <location>
        <begin position="229"/>
        <end position="311"/>
    </location>
</feature>
<keyword evidence="3" id="KW-0698">rRNA processing</keyword>
<dbReference type="InterPro" id="IPR029064">
    <property type="entry name" value="Ribosomal_eL30-like_sf"/>
</dbReference>
<evidence type="ECO:0000256" key="8">
    <source>
        <dbReference type="ARBA" id="ARBA00023128"/>
    </source>
</evidence>
<gene>
    <name evidence="12" type="ORF">ACET3X_001913</name>
</gene>
<feature type="compositionally biased region" description="Basic and acidic residues" evidence="10">
    <location>
        <begin position="86"/>
        <end position="162"/>
    </location>
</feature>
<evidence type="ECO:0000256" key="4">
    <source>
        <dbReference type="ARBA" id="ARBA00022603"/>
    </source>
</evidence>
<dbReference type="InterPro" id="IPR001537">
    <property type="entry name" value="SpoU_MeTrfase"/>
</dbReference>
<keyword evidence="6" id="KW-0949">S-adenosyl-L-methionine</keyword>
<evidence type="ECO:0000256" key="1">
    <source>
        <dbReference type="ARBA" id="ARBA00004173"/>
    </source>
</evidence>
<dbReference type="Proteomes" id="UP001578633">
    <property type="component" value="Chromosome 1"/>
</dbReference>
<keyword evidence="4" id="KW-0489">Methyltransferase</keyword>
<keyword evidence="5" id="KW-0808">Transferase</keyword>
<dbReference type="SMART" id="SM00967">
    <property type="entry name" value="SpoU_sub_bind"/>
    <property type="match status" value="1"/>
</dbReference>
<feature type="region of interest" description="Disordered" evidence="10">
    <location>
        <begin position="35"/>
        <end position="220"/>
    </location>
</feature>
<evidence type="ECO:0000256" key="5">
    <source>
        <dbReference type="ARBA" id="ARBA00022679"/>
    </source>
</evidence>
<evidence type="ECO:0000313" key="12">
    <source>
        <dbReference type="EMBL" id="KAL1801571.1"/>
    </source>
</evidence>
<dbReference type="InterPro" id="IPR029028">
    <property type="entry name" value="Alpha/beta_knot_MTases"/>
</dbReference>
<evidence type="ECO:0000256" key="9">
    <source>
        <dbReference type="ARBA" id="ARBA00034881"/>
    </source>
</evidence>
<keyword evidence="13" id="KW-1185">Reference proteome</keyword>
<evidence type="ECO:0000256" key="7">
    <source>
        <dbReference type="ARBA" id="ARBA00022946"/>
    </source>
</evidence>
<evidence type="ECO:0000313" key="13">
    <source>
        <dbReference type="Proteomes" id="UP001578633"/>
    </source>
</evidence>
<dbReference type="Gene3D" id="3.40.1280.10">
    <property type="match status" value="1"/>
</dbReference>
<dbReference type="Pfam" id="PF00588">
    <property type="entry name" value="SpoU_methylase"/>
    <property type="match status" value="1"/>
</dbReference>
<evidence type="ECO:0000256" key="2">
    <source>
        <dbReference type="ARBA" id="ARBA00007228"/>
    </source>
</evidence>
<accession>A0ABR3UYN4</accession>
<keyword evidence="8" id="KW-0496">Mitochondrion</keyword>
<feature type="compositionally biased region" description="Basic and acidic residues" evidence="10">
    <location>
        <begin position="52"/>
        <end position="79"/>
    </location>
</feature>
<dbReference type="Gene3D" id="3.30.1330.30">
    <property type="match status" value="1"/>
</dbReference>
<evidence type="ECO:0000256" key="10">
    <source>
        <dbReference type="SAM" id="MobiDB-lite"/>
    </source>
</evidence>
<reference evidence="12 13" key="1">
    <citation type="submission" date="2024-09" db="EMBL/GenBank/DDBJ databases">
        <title>T2T genomes of carrot and Alternaria dauci and their utility for understanding host-pathogen interaction during carrot leaf blight disease.</title>
        <authorList>
            <person name="Liu W."/>
            <person name="Xu S."/>
            <person name="Ou C."/>
            <person name="Liu X."/>
            <person name="Zhuang F."/>
            <person name="Deng X.W."/>
        </authorList>
    </citation>
    <scope>NUCLEOTIDE SEQUENCE [LARGE SCALE GENOMIC DNA]</scope>
    <source>
        <strain evidence="12 13">A2016</strain>
    </source>
</reference>
<dbReference type="RefSeq" id="XP_069312155.1">
    <property type="nucleotide sequence ID" value="XM_069447257.1"/>
</dbReference>
<dbReference type="PANTHER" id="PTHR46103">
    <property type="entry name" value="RRNA METHYLTRANSFERASE 1, MITOCHONDRIAL"/>
    <property type="match status" value="1"/>
</dbReference>
<dbReference type="CDD" id="cd18105">
    <property type="entry name" value="SpoU-like_MRM1"/>
    <property type="match status" value="1"/>
</dbReference>
<dbReference type="InterPro" id="IPR013123">
    <property type="entry name" value="SpoU_subst-bd"/>
</dbReference>
<dbReference type="PANTHER" id="PTHR46103:SF1">
    <property type="entry name" value="RRNA METHYLTRANSFERASE 1, MITOCHONDRIAL"/>
    <property type="match status" value="1"/>
</dbReference>
<sequence length="551" mass="61392">MVYSCLTGSLLLPSRQLVVPRTFLRYKSITAAIERGRHGGPDRSFKPRTRTGHHDEGDGPVKTRREIRFEKFGAPREDAGAVSKFRSSDRRVASQQGSDDRPRRQWTNDRRDTQRARVEERPRRQWTNDRRDAPRDGVEERPRQWTIDRRDTQTARVDERPSFRFPQARDSGDDRPQFTHKPGSKGARREGLGRESSGARPGTGGETKAQGTSSRGPESLPYTTAASEFIYGYNSVVAAIKANRRKFYRLYVHQRGESRTDRDDLFSQVKALQLFPILNRVGDEYLTAFDKASHGRPHNGVILEASPLPVPLITELTAVSMEDGSFNVTPDSSQSREEVLVNGKQSLFSYKSDGWRNPLVLFLDGVVDEGNLGAIARSAYVLGADAIVTATHHSAKWSHIAVKASAGAAEAIPIFQVKDASDFLKQSTSAGWCTYASDAVPPVLASNARPVEAPTDKVVYSFRQTRVRERLPADHSPVAEHPTILMLGAEGTGLSARLLNWARYKVGIPHRRESNELGVDSLNVSVAASILCYEMLHKPKAPEREPENVIF</sequence>
<dbReference type="EMBL" id="JBHGVX010000001">
    <property type="protein sequence ID" value="KAL1801571.1"/>
    <property type="molecule type" value="Genomic_DNA"/>
</dbReference>
<dbReference type="SUPFAM" id="SSF75217">
    <property type="entry name" value="alpha/beta knot"/>
    <property type="match status" value="1"/>
</dbReference>
<dbReference type="InterPro" id="IPR029026">
    <property type="entry name" value="tRNA_m1G_MTases_N"/>
</dbReference>
<evidence type="ECO:0000256" key="6">
    <source>
        <dbReference type="ARBA" id="ARBA00022691"/>
    </source>
</evidence>
<keyword evidence="7" id="KW-0809">Transit peptide</keyword>
<feature type="compositionally biased region" description="Basic and acidic residues" evidence="10">
    <location>
        <begin position="35"/>
        <end position="45"/>
    </location>
</feature>
<protein>
    <recommendedName>
        <fullName evidence="9">rRNA methyltransferase 1, mitochondrial</fullName>
    </recommendedName>
</protein>
<organism evidence="12 13">
    <name type="scientific">Alternaria dauci</name>
    <dbReference type="NCBI Taxonomy" id="48095"/>
    <lineage>
        <taxon>Eukaryota</taxon>
        <taxon>Fungi</taxon>
        <taxon>Dikarya</taxon>
        <taxon>Ascomycota</taxon>
        <taxon>Pezizomycotina</taxon>
        <taxon>Dothideomycetes</taxon>
        <taxon>Pleosporomycetidae</taxon>
        <taxon>Pleosporales</taxon>
        <taxon>Pleosporineae</taxon>
        <taxon>Pleosporaceae</taxon>
        <taxon>Alternaria</taxon>
        <taxon>Alternaria sect. Porri</taxon>
    </lineage>
</organism>
<comment type="similarity">
    <text evidence="2">Belongs to the class IV-like SAM-binding methyltransferase superfamily. RNA methyltransferase TrmH family.</text>
</comment>
<comment type="caution">
    <text evidence="12">The sequence shown here is derived from an EMBL/GenBank/DDBJ whole genome shotgun (WGS) entry which is preliminary data.</text>
</comment>
<name>A0ABR3UYN4_9PLEO</name>